<comment type="caution">
    <text evidence="8">The sequence shown here is derived from an EMBL/GenBank/DDBJ whole genome shotgun (WGS) entry which is preliminary data.</text>
</comment>
<evidence type="ECO:0000256" key="5">
    <source>
        <dbReference type="SAM" id="MobiDB-lite"/>
    </source>
</evidence>
<feature type="chain" id="PRO_5045607889" evidence="6">
    <location>
        <begin position="33"/>
        <end position="201"/>
    </location>
</feature>
<evidence type="ECO:0000259" key="7">
    <source>
        <dbReference type="PROSITE" id="PS51123"/>
    </source>
</evidence>
<feature type="region of interest" description="Disordered" evidence="5">
    <location>
        <begin position="175"/>
        <end position="201"/>
    </location>
</feature>
<organism evidence="8 9">
    <name type="scientific">Streptomyces prunicolor</name>
    <dbReference type="NCBI Taxonomy" id="67348"/>
    <lineage>
        <taxon>Bacteria</taxon>
        <taxon>Bacillati</taxon>
        <taxon>Actinomycetota</taxon>
        <taxon>Actinomycetes</taxon>
        <taxon>Kitasatosporales</taxon>
        <taxon>Streptomycetaceae</taxon>
        <taxon>Streptomyces</taxon>
    </lineage>
</organism>
<dbReference type="Pfam" id="PF00691">
    <property type="entry name" value="OmpA"/>
    <property type="match status" value="1"/>
</dbReference>
<evidence type="ECO:0000256" key="4">
    <source>
        <dbReference type="PROSITE-ProRule" id="PRU00473"/>
    </source>
</evidence>
<evidence type="ECO:0000313" key="8">
    <source>
        <dbReference type="EMBL" id="MDV7215900.1"/>
    </source>
</evidence>
<dbReference type="InterPro" id="IPR006664">
    <property type="entry name" value="OMP_bac"/>
</dbReference>
<dbReference type="PROSITE" id="PS51123">
    <property type="entry name" value="OMPA_2"/>
    <property type="match status" value="1"/>
</dbReference>
<dbReference type="PRINTS" id="PR01021">
    <property type="entry name" value="OMPADOMAIN"/>
</dbReference>
<dbReference type="CDD" id="cd07185">
    <property type="entry name" value="OmpA_C-like"/>
    <property type="match status" value="1"/>
</dbReference>
<keyword evidence="2 4" id="KW-0472">Membrane</keyword>
<name>A0ABU4F9E1_9ACTN</name>
<evidence type="ECO:0000256" key="1">
    <source>
        <dbReference type="ARBA" id="ARBA00004442"/>
    </source>
</evidence>
<keyword evidence="9" id="KW-1185">Reference proteome</keyword>
<evidence type="ECO:0000313" key="9">
    <source>
        <dbReference type="Proteomes" id="UP001187346"/>
    </source>
</evidence>
<evidence type="ECO:0000256" key="2">
    <source>
        <dbReference type="ARBA" id="ARBA00023136"/>
    </source>
</evidence>
<dbReference type="RefSeq" id="WP_317770629.1">
    <property type="nucleotide sequence ID" value="NZ_JAWMAJ010000019.1"/>
</dbReference>
<evidence type="ECO:0000256" key="6">
    <source>
        <dbReference type="SAM" id="SignalP"/>
    </source>
</evidence>
<feature type="compositionally biased region" description="Basic and acidic residues" evidence="5">
    <location>
        <begin position="184"/>
        <end position="193"/>
    </location>
</feature>
<gene>
    <name evidence="8" type="ORF">R5A26_08045</name>
</gene>
<evidence type="ECO:0000256" key="3">
    <source>
        <dbReference type="ARBA" id="ARBA00023237"/>
    </source>
</evidence>
<dbReference type="Gene3D" id="3.30.1330.60">
    <property type="entry name" value="OmpA-like domain"/>
    <property type="match status" value="1"/>
</dbReference>
<protein>
    <submittedName>
        <fullName evidence="8">OmpA family protein</fullName>
    </submittedName>
</protein>
<accession>A0ABU4F9E1</accession>
<dbReference type="InterPro" id="IPR036737">
    <property type="entry name" value="OmpA-like_sf"/>
</dbReference>
<dbReference type="InterPro" id="IPR050330">
    <property type="entry name" value="Bact_OuterMem_StrucFunc"/>
</dbReference>
<reference evidence="8 9" key="1">
    <citation type="submission" date="2023-10" db="EMBL/GenBank/DDBJ databases">
        <title>Characterization of rhizosphere-enriched actinobacteria from wheat plants lab-grown on chernevaya soil.</title>
        <authorList>
            <person name="Tikhonova E.N."/>
            <person name="Konopkin A."/>
            <person name="Kravchenko I.K."/>
        </authorList>
    </citation>
    <scope>NUCLEOTIDE SEQUENCE [LARGE SCALE GENOMIC DNA]</scope>
    <source>
        <strain evidence="8 9">RR29</strain>
    </source>
</reference>
<dbReference type="PANTHER" id="PTHR30329:SF21">
    <property type="entry name" value="LIPOPROTEIN YIAD-RELATED"/>
    <property type="match status" value="1"/>
</dbReference>
<dbReference type="SUPFAM" id="SSF103088">
    <property type="entry name" value="OmpA-like"/>
    <property type="match status" value="1"/>
</dbReference>
<keyword evidence="6" id="KW-0732">Signal</keyword>
<dbReference type="InterPro" id="IPR006665">
    <property type="entry name" value="OmpA-like"/>
</dbReference>
<dbReference type="EMBL" id="JAWMAJ010000019">
    <property type="protein sequence ID" value="MDV7215900.1"/>
    <property type="molecule type" value="Genomic_DNA"/>
</dbReference>
<comment type="subcellular location">
    <subcellularLocation>
        <location evidence="1">Cell outer membrane</location>
    </subcellularLocation>
</comment>
<proteinExistence type="predicted"/>
<dbReference type="Proteomes" id="UP001187346">
    <property type="component" value="Unassembled WGS sequence"/>
</dbReference>
<feature type="domain" description="OmpA-like" evidence="7">
    <location>
        <begin position="83"/>
        <end position="200"/>
    </location>
</feature>
<keyword evidence="3" id="KW-0998">Cell outer membrane</keyword>
<dbReference type="PANTHER" id="PTHR30329">
    <property type="entry name" value="STATOR ELEMENT OF FLAGELLAR MOTOR COMPLEX"/>
    <property type="match status" value="1"/>
</dbReference>
<feature type="signal peptide" evidence="6">
    <location>
        <begin position="1"/>
        <end position="32"/>
    </location>
</feature>
<sequence>MCPNRSRFAIALLTPTILAVALSTGSSSVQQAGDIPYLGSSGLALRGGATLAPLKILDLGSDPLAISRVVEDQDGTERRKDTDTEVAYSLQSEVLFAKDSSRLSSSAQSRIATIASGIKQQAVTRIRVFGFTDDLGSSAHGDVLSQHRANAVQAVLSDALPSTVAFETRGFGERHPVASNTTEAGRRENRRVEISFPRTAR</sequence>